<dbReference type="Pfam" id="PF18759">
    <property type="entry name" value="Plavaka"/>
    <property type="match status" value="1"/>
</dbReference>
<dbReference type="EMBL" id="LN679273">
    <property type="protein sequence ID" value="CEL54625.1"/>
    <property type="molecule type" value="Genomic_DNA"/>
</dbReference>
<reference evidence="1 2" key="1">
    <citation type="submission" date="2014-11" db="EMBL/GenBank/DDBJ databases">
        <authorList>
            <person name="Wibberg Daniel"/>
        </authorList>
    </citation>
    <scope>NUCLEOTIDE SEQUENCE [LARGE SCALE GENOMIC DNA]</scope>
    <source>
        <strain evidence="1">Rhizoctonia solani AG1-IB 7/3/14</strain>
    </source>
</reference>
<dbReference type="InterPro" id="IPR041078">
    <property type="entry name" value="Plavaka"/>
</dbReference>
<dbReference type="OrthoDB" id="2418900at2759"/>
<proteinExistence type="predicted"/>
<dbReference type="AlphaFoldDB" id="A0A0B7FAT4"/>
<dbReference type="STRING" id="1108050.A0A0B7FAT4"/>
<accession>A0A0B7FAT4</accession>
<name>A0A0B7FAT4_THACB</name>
<evidence type="ECO:0000313" key="2">
    <source>
        <dbReference type="Proteomes" id="UP000059188"/>
    </source>
</evidence>
<protein>
    <submittedName>
        <fullName evidence="1">Uncharacterized protein</fullName>
    </submittedName>
</protein>
<keyword evidence="2" id="KW-1185">Reference proteome</keyword>
<evidence type="ECO:0000313" key="1">
    <source>
        <dbReference type="EMBL" id="CEL54625.1"/>
    </source>
</evidence>
<organism evidence="1 2">
    <name type="scientific">Thanatephorus cucumeris (strain AG1-IB / isolate 7/3/14)</name>
    <name type="common">Lettuce bottom rot fungus</name>
    <name type="synonym">Rhizoctonia solani</name>
    <dbReference type="NCBI Taxonomy" id="1108050"/>
    <lineage>
        <taxon>Eukaryota</taxon>
        <taxon>Fungi</taxon>
        <taxon>Dikarya</taxon>
        <taxon>Basidiomycota</taxon>
        <taxon>Agaricomycotina</taxon>
        <taxon>Agaricomycetes</taxon>
        <taxon>Cantharellales</taxon>
        <taxon>Ceratobasidiaceae</taxon>
        <taxon>Rhizoctonia</taxon>
        <taxon>Rhizoctonia solani AG-1</taxon>
    </lineage>
</organism>
<sequence>MALTSHYPRMMICGIGGYHQVPSSANEGESSDPELPVHGYATIETHPLGDSVLRWEEEPEGLSEDEYAELPGELVNQAQDFLLAEWIANSTCTDAEREAYFQLEKHKRNLPFDNLAGLYAVIDSYAQTPGWTHNVLEERYEDHVEVLHVYMRCPVETTRHLIGLRRLKKYIRYVPEKHFTVALDGNRIQAFGEMWSGNWWWRILPLIRRGGTAAPFIVMTDPTQLTAIGGDKLAWPVYGTIGNIAKGIRASPNERAVLLIGYLPVPKLDFIADENLRRQKRWDIYHAAMALILEPLQAAGEEGVEMRCADGGWTGTKAKVAERSFLAVIACSTLVRSVSATRSLMDFFFRARLPQLDEDDLVAMDNDLRRFHLFKRVFVDHRAFTNRWGWSGVPKLHMIRHYTHQIREMGTPDGYDTEIPERLHRHYVKNPYRQTSGVNATPEMIIRLLRKETWAELRAKLIRAGLIEEKRHRGQEYNDSDEESNDEEDTGIVQLRSHGLAELDGEGVYVRHKECRMHRLSPVLEIADRPTRRRVLGTKIKATHHAPDFIDALHRYLDTINDQLRYQVNQNSEFAIFHRFKLHQTRLPFAPLLKLKVDTVRAHPGTLDSYGYTARKSYFDCVLITMFHQSEGIQRYRAARVRAIFQLPVYLRRSYPQHLLCVELFDRFTAEEEAPNLVTTKPSTRDGHRSSIVVPIDAVRMACHLVPKFSQLPADTRITRATDLLEFAPKFYLNRFSSLYFWSITEHWNRMFRLVVNEG</sequence>
<dbReference type="Proteomes" id="UP000059188">
    <property type="component" value="Unassembled WGS sequence"/>
</dbReference>
<gene>
    <name evidence="1" type="ORF">RSOLAG1IB_11715</name>
</gene>